<evidence type="ECO:0000256" key="1">
    <source>
        <dbReference type="SAM" id="Phobius"/>
    </source>
</evidence>
<evidence type="ECO:0000313" key="2">
    <source>
        <dbReference type="EMBL" id="PUA89995.1"/>
    </source>
</evidence>
<evidence type="ECO:0000313" key="3">
    <source>
        <dbReference type="Proteomes" id="UP000244488"/>
    </source>
</evidence>
<dbReference type="EMBL" id="AFHV02001087">
    <property type="protein sequence ID" value="PUA89995.1"/>
    <property type="molecule type" value="Genomic_DNA"/>
</dbReference>
<feature type="transmembrane region" description="Helical" evidence="1">
    <location>
        <begin position="104"/>
        <end position="128"/>
    </location>
</feature>
<comment type="caution">
    <text evidence="2">The sequence shown here is derived from an EMBL/GenBank/DDBJ whole genome shotgun (WGS) entry which is preliminary data.</text>
</comment>
<gene>
    <name evidence="2" type="ORF">TGBR9_381680</name>
</gene>
<dbReference type="Proteomes" id="UP000244488">
    <property type="component" value="Unassembled WGS sequence"/>
</dbReference>
<protein>
    <submittedName>
        <fullName evidence="2">Putative transmembrane protein</fullName>
    </submittedName>
</protein>
<organism evidence="2 3">
    <name type="scientific">Toxoplasma gondii TgCATBr9</name>
    <dbReference type="NCBI Taxonomy" id="943120"/>
    <lineage>
        <taxon>Eukaryota</taxon>
        <taxon>Sar</taxon>
        <taxon>Alveolata</taxon>
        <taxon>Apicomplexa</taxon>
        <taxon>Conoidasida</taxon>
        <taxon>Coccidia</taxon>
        <taxon>Eucoccidiorida</taxon>
        <taxon>Eimeriorina</taxon>
        <taxon>Sarcocystidae</taxon>
        <taxon>Toxoplasma</taxon>
    </lineage>
</organism>
<name>A0A2T6IXD1_TOXGO</name>
<dbReference type="VEuPathDB" id="ToxoDB:TGBR9_381680"/>
<dbReference type="AlphaFoldDB" id="A0A2T6IXD1"/>
<proteinExistence type="predicted"/>
<accession>A0A2T6IXD1</accession>
<sequence length="173" mass="19366">MTPRILADASGHLLLFQILLQLIGLRSRGPATPLPLLFTHPLSAPFFLWALPTHLLLLPSPLRHTSQIRVRSSPPGLREMQTLPFSPYLTPPGVLYFTRHQVPLVLLLCCVPILLRLLLLLLTPASLLALQLPGLACMQRVDASKRLWMLRVAATGRGRFFISLELFSLSWLL</sequence>
<keyword evidence="1" id="KW-1133">Transmembrane helix</keyword>
<keyword evidence="1" id="KW-0472">Membrane</keyword>
<reference evidence="2 3" key="1">
    <citation type="journal article" date="2016" name="Nat. Commun.">
        <title>Local admixture of amplified and diversified secreted pathogenesis determinants shapes mosaic Toxoplasma gondii genomes.</title>
        <authorList>
            <person name="Lorenzi H."/>
            <person name="Khan A."/>
            <person name="Behnke M.S."/>
            <person name="Namasivayam S."/>
            <person name="Swapna L.S."/>
            <person name="Hadjithomas M."/>
            <person name="Karamycheva S."/>
            <person name="Pinney D."/>
            <person name="Brunk B.P."/>
            <person name="Ajioka J.W."/>
            <person name="Ajzenberg D."/>
            <person name="Boothroyd J.C."/>
            <person name="Boyle J.P."/>
            <person name="Darde M.L."/>
            <person name="Diaz-Miranda M.A."/>
            <person name="Dubey J.P."/>
            <person name="Fritz H.M."/>
            <person name="Gennari S.M."/>
            <person name="Gregory B.D."/>
            <person name="Kim K."/>
            <person name="Saeij J.P."/>
            <person name="Su C."/>
            <person name="White M.W."/>
            <person name="Zhu X.Q."/>
            <person name="Howe D.K."/>
            <person name="Rosenthal B.M."/>
            <person name="Grigg M.E."/>
            <person name="Parkinson J."/>
            <person name="Liu L."/>
            <person name="Kissinger J.C."/>
            <person name="Roos D.S."/>
            <person name="Sibley L.D."/>
        </authorList>
    </citation>
    <scope>NUCLEOTIDE SEQUENCE [LARGE SCALE GENOMIC DNA]</scope>
    <source>
        <strain evidence="2 3">TgCATBr9</strain>
    </source>
</reference>
<keyword evidence="1 2" id="KW-0812">Transmembrane</keyword>